<keyword evidence="1" id="KW-1133">Transmembrane helix</keyword>
<comment type="caution">
    <text evidence="3">The sequence shown here is derived from an EMBL/GenBank/DDBJ whole genome shotgun (WGS) entry which is preliminary data.</text>
</comment>
<evidence type="ECO:0000256" key="2">
    <source>
        <dbReference type="SAM" id="SignalP"/>
    </source>
</evidence>
<evidence type="ECO:0000256" key="1">
    <source>
        <dbReference type="SAM" id="Phobius"/>
    </source>
</evidence>
<evidence type="ECO:0000313" key="3">
    <source>
        <dbReference type="EMBL" id="KCB24570.1"/>
    </source>
</evidence>
<keyword evidence="1" id="KW-0472">Membrane</keyword>
<dbReference type="Proteomes" id="UP000025748">
    <property type="component" value="Unassembled WGS sequence"/>
</dbReference>
<feature type="signal peptide" evidence="2">
    <location>
        <begin position="1"/>
        <end position="18"/>
    </location>
</feature>
<proteinExistence type="predicted"/>
<evidence type="ECO:0000313" key="4">
    <source>
        <dbReference type="Proteomes" id="UP000025748"/>
    </source>
</evidence>
<gene>
    <name evidence="3" type="ORF">L544_1974</name>
</gene>
<feature type="chain" id="PRO_5045873965" description="Lipoprotein" evidence="2">
    <location>
        <begin position="19"/>
        <end position="51"/>
    </location>
</feature>
<keyword evidence="4" id="KW-1185">Reference proteome</keyword>
<name>A0ABR4R1I3_9BORD</name>
<dbReference type="RefSeq" id="WP_155272620.1">
    <property type="nucleotide sequence ID" value="NZ_JHEM01000012.1"/>
</dbReference>
<dbReference type="EMBL" id="JHEM01000012">
    <property type="protein sequence ID" value="KCB24570.1"/>
    <property type="molecule type" value="Genomic_DNA"/>
</dbReference>
<reference evidence="3 4" key="1">
    <citation type="submission" date="2014-03" db="EMBL/GenBank/DDBJ databases">
        <title>Genome sequence of Bordetella hinzii.</title>
        <authorList>
            <person name="Register K."/>
            <person name="Harvill E."/>
            <person name="Goodfield L.L."/>
            <person name="Ivanov Y.V."/>
            <person name="Meyer J.A."/>
            <person name="Muse S.J."/>
            <person name="Jacobs N."/>
            <person name="Bendor L."/>
            <person name="Smallridge W.E."/>
            <person name="Brinkac L.M."/>
            <person name="Sanka R."/>
            <person name="Kim M."/>
            <person name="Losada L."/>
        </authorList>
    </citation>
    <scope>NUCLEOTIDE SEQUENCE [LARGE SCALE GENOMIC DNA]</scope>
    <source>
        <strain evidence="3 4">OH87 BAL007II</strain>
    </source>
</reference>
<keyword evidence="1" id="KW-0812">Transmembrane</keyword>
<protein>
    <recommendedName>
        <fullName evidence="5">Lipoprotein</fullName>
    </recommendedName>
</protein>
<keyword evidence="2" id="KW-0732">Signal</keyword>
<evidence type="ECO:0008006" key="5">
    <source>
        <dbReference type="Google" id="ProtNLM"/>
    </source>
</evidence>
<sequence length="51" mass="4873">MSGLALCLVILAATCGLAAVGARAQGCEKRDVLALLGFGAGAGAVAAPLLF</sequence>
<accession>A0ABR4R1I3</accession>
<feature type="transmembrane region" description="Helical" evidence="1">
    <location>
        <begin position="34"/>
        <end position="50"/>
    </location>
</feature>
<organism evidence="3 4">
    <name type="scientific">Bordetella hinzii OH87 BAL007II</name>
    <dbReference type="NCBI Taxonomy" id="1331262"/>
    <lineage>
        <taxon>Bacteria</taxon>
        <taxon>Pseudomonadati</taxon>
        <taxon>Pseudomonadota</taxon>
        <taxon>Betaproteobacteria</taxon>
        <taxon>Burkholderiales</taxon>
        <taxon>Alcaligenaceae</taxon>
        <taxon>Bordetella</taxon>
    </lineage>
</organism>